<keyword evidence="2" id="KW-1185">Reference proteome</keyword>
<dbReference type="InterPro" id="IPR027417">
    <property type="entry name" value="P-loop_NTPase"/>
</dbReference>
<dbReference type="SUPFAM" id="SSF52540">
    <property type="entry name" value="P-loop containing nucleoside triphosphate hydrolases"/>
    <property type="match status" value="1"/>
</dbReference>
<dbReference type="CDD" id="cd02042">
    <property type="entry name" value="ParAB_family"/>
    <property type="match status" value="1"/>
</dbReference>
<proteinExistence type="predicted"/>
<dbReference type="InterPro" id="IPR050678">
    <property type="entry name" value="DNA_Partitioning_ATPase"/>
</dbReference>
<reference evidence="1" key="1">
    <citation type="submission" date="2022-08" db="EMBL/GenBank/DDBJ databases">
        <title>Complete genome sequence of 14 non-tuberculosis mycobacteria type-strains.</title>
        <authorList>
            <person name="Igarashi Y."/>
            <person name="Osugi A."/>
            <person name="Mitarai S."/>
        </authorList>
    </citation>
    <scope>NUCLEOTIDE SEQUENCE</scope>
    <source>
        <strain evidence="1">ATCC 51985</strain>
    </source>
</reference>
<dbReference type="Pfam" id="PF07015">
    <property type="entry name" value="VirC1"/>
    <property type="match status" value="1"/>
</dbReference>
<geneLocation type="plasmid" evidence="1 2">
    <name>unnamed2</name>
</geneLocation>
<dbReference type="InterPro" id="IPR009744">
    <property type="entry name" value="VirC1"/>
</dbReference>
<dbReference type="Gene3D" id="3.40.50.300">
    <property type="entry name" value="P-loop containing nucleotide triphosphate hydrolases"/>
    <property type="match status" value="1"/>
</dbReference>
<gene>
    <name evidence="1" type="ORF">MJO58_28505</name>
</gene>
<dbReference type="PANTHER" id="PTHR13696:SF52">
    <property type="entry name" value="PARA FAMILY PROTEIN CT_582"/>
    <property type="match status" value="1"/>
</dbReference>
<name>A0ABY3V427_MYCLN</name>
<dbReference type="PANTHER" id="PTHR13696">
    <property type="entry name" value="P-LOOP CONTAINING NUCLEOSIDE TRIPHOSPHATE HYDROLASE"/>
    <property type="match status" value="1"/>
</dbReference>
<organism evidence="1 2">
    <name type="scientific">Mycobacterium lentiflavum</name>
    <dbReference type="NCBI Taxonomy" id="141349"/>
    <lineage>
        <taxon>Bacteria</taxon>
        <taxon>Bacillati</taxon>
        <taxon>Actinomycetota</taxon>
        <taxon>Actinomycetes</taxon>
        <taxon>Mycobacteriales</taxon>
        <taxon>Mycobacteriaceae</taxon>
        <taxon>Mycobacterium</taxon>
        <taxon>Mycobacterium simiae complex</taxon>
    </lineage>
</organism>
<protein>
    <submittedName>
        <fullName evidence="1">ParA family protein</fullName>
    </submittedName>
</protein>
<evidence type="ECO:0000313" key="1">
    <source>
        <dbReference type="EMBL" id="ULP45589.1"/>
    </source>
</evidence>
<accession>A0ABY3V427</accession>
<dbReference type="Proteomes" id="UP001055171">
    <property type="component" value="Plasmid unnamed2"/>
</dbReference>
<dbReference type="PIRSF" id="PIRSF009320">
    <property type="entry name" value="Nuc_binding_HP_1000"/>
    <property type="match status" value="1"/>
</dbReference>
<sequence>MQVVAVLSEKGGVGKTTTCMSLAGVTAEASRTLVVDVDPQASASWWSANINDEHRPFDFATATDVTQLGGLRDKAEAEGYDVVFVDTPGSLEGRAILKTVLASSDYAVIPTEPAPLSVEPLIRTVRTLIAPSGVPYRVLCNKIDGRAAGMRDDAFRMLDEQGIHRFRASTRLLSAHAYAPAQGLVVTQYPRDRYSIEAASEYRAVALEMFADWRTPIGRHTQLAVSARNPGGQ</sequence>
<keyword evidence="1" id="KW-0614">Plasmid</keyword>
<dbReference type="EMBL" id="CP092425">
    <property type="protein sequence ID" value="ULP45589.1"/>
    <property type="molecule type" value="Genomic_DNA"/>
</dbReference>
<evidence type="ECO:0000313" key="2">
    <source>
        <dbReference type="Proteomes" id="UP001055171"/>
    </source>
</evidence>
<dbReference type="RefSeq" id="WP_054585403.1">
    <property type="nucleotide sequence ID" value="NZ_CP092425.2"/>
</dbReference>